<dbReference type="AlphaFoldDB" id="L7VSC3"/>
<evidence type="ECO:0000313" key="3">
    <source>
        <dbReference type="Proteomes" id="UP000011220"/>
    </source>
</evidence>
<evidence type="ECO:0000313" key="2">
    <source>
        <dbReference type="EMBL" id="AGC69266.1"/>
    </source>
</evidence>
<gene>
    <name evidence="2" type="ordered locus">Cst_c23060</name>
</gene>
<dbReference type="STRING" id="1121335.Cst_c23060"/>
<proteinExistence type="predicted"/>
<keyword evidence="1" id="KW-0472">Membrane</keyword>
<dbReference type="PATRIC" id="fig|1121335.3.peg.2315"/>
<dbReference type="Proteomes" id="UP000011220">
    <property type="component" value="Chromosome"/>
</dbReference>
<feature type="transmembrane region" description="Helical" evidence="1">
    <location>
        <begin position="42"/>
        <end position="63"/>
    </location>
</feature>
<reference evidence="2 3" key="1">
    <citation type="journal article" date="2013" name="Genome Announc.">
        <title>Complete genome sequence of Clostridium stercorarium subsp. stercorarium strain DSM 8532, a thermophilic degrader of plant cell wall fibers.</title>
        <authorList>
            <person name="Poehlein A."/>
            <person name="Zverlov V.V."/>
            <person name="Daniel R."/>
            <person name="Schwarz W.H."/>
            <person name="Liebl W."/>
        </authorList>
    </citation>
    <scope>NUCLEOTIDE SEQUENCE [LARGE SCALE GENOMIC DNA]</scope>
    <source>
        <strain evidence="3">ATCC 35414 / DSM 8532 / NCIMB 11754</strain>
    </source>
</reference>
<sequence length="65" mass="7544">MKRLTNLQCVLSLIRVLMLFYNDKRPGKFHPGFLLILKFSEAQSLFVLKILSAAVCLVLYITWQT</sequence>
<keyword evidence="1" id="KW-0812">Transmembrane</keyword>
<organism evidence="2 3">
    <name type="scientific">Thermoclostridium stercorarium (strain ATCC 35414 / DSM 8532 / NCIMB 11754)</name>
    <name type="common">Clostridium stercorarium</name>
    <dbReference type="NCBI Taxonomy" id="1121335"/>
    <lineage>
        <taxon>Bacteria</taxon>
        <taxon>Bacillati</taxon>
        <taxon>Bacillota</taxon>
        <taxon>Clostridia</taxon>
        <taxon>Eubacteriales</taxon>
        <taxon>Oscillospiraceae</taxon>
        <taxon>Thermoclostridium</taxon>
    </lineage>
</organism>
<dbReference type="KEGG" id="css:Cst_c23060"/>
<dbReference type="EMBL" id="CP004044">
    <property type="protein sequence ID" value="AGC69266.1"/>
    <property type="molecule type" value="Genomic_DNA"/>
</dbReference>
<name>L7VSC3_THES1</name>
<keyword evidence="1" id="KW-1133">Transmembrane helix</keyword>
<accession>L7VSC3</accession>
<protein>
    <submittedName>
        <fullName evidence="2">Uncharacterized protein</fullName>
    </submittedName>
</protein>
<evidence type="ECO:0000256" key="1">
    <source>
        <dbReference type="SAM" id="Phobius"/>
    </source>
</evidence>
<keyword evidence="3" id="KW-1185">Reference proteome</keyword>